<feature type="active site" description="Nucleophile" evidence="6">
    <location>
        <position position="244"/>
    </location>
</feature>
<dbReference type="EMBL" id="CP012418">
    <property type="protein sequence ID" value="AOE49159.1"/>
    <property type="molecule type" value="Genomic_DNA"/>
</dbReference>
<protein>
    <submittedName>
        <fullName evidence="8">RNA methylase, NOL1/NOP2/sun family</fullName>
    </submittedName>
</protein>
<evidence type="ECO:0000313" key="9">
    <source>
        <dbReference type="Proteomes" id="UP000094147"/>
    </source>
</evidence>
<feature type="binding site" evidence="6">
    <location>
        <begin position="122"/>
        <end position="128"/>
    </location>
    <ligand>
        <name>S-adenosyl-L-methionine</name>
        <dbReference type="ChEBI" id="CHEBI:59789"/>
    </ligand>
</feature>
<sequence>MPKISEDFIQHMSEQLQDREQLDNLLVSCQKPLRKSIRANRLKITPQHLRQLLESQGYRFNPIPWCEEGVWLEDSAQTNDLGNWVPHLQGQFYIQEASSMLPVVALLHELELDKPISVLDMAAAPGSKTTQLAAALGNKGLIVANELSSSRLKGLHYNIQRCGVSNTCLTHTDGRTFGVQTPQFFDAILLDAPCGGEGTVRKDEQALADWNINNVRSMATLQKELIVSAFKALKPGGRLVYSTCTLSKEENQEVCQHLLREYPESASPYSLKNLFEQAGAALTKEGYLQVYPNIFDSEGFFVACFEKSSDVLPMESLKSSSLKPFNFQPLSRKQVQQFIEYANLFAWDIADFADSLWLKEGKSRGQEIWLLPKGCEELAQKMKLNRYGIKLAEVIKQGYKLHHQAAICFGQLFSRQVIELTSEQAQDYLRGKDIYLENSSKQKHKEFLVTYQDIPLGLVKHLGSRLKNSLPRDLVRDNAFA</sequence>
<dbReference type="GO" id="GO:0003723">
    <property type="term" value="F:RNA binding"/>
    <property type="evidence" value="ECO:0007669"/>
    <property type="project" value="UniProtKB-UniRule"/>
</dbReference>
<dbReference type="Pfam" id="PF01189">
    <property type="entry name" value="Methyltr_RsmB-F"/>
    <property type="match status" value="1"/>
</dbReference>
<dbReference type="Gene3D" id="3.10.450.720">
    <property type="match status" value="1"/>
</dbReference>
<evidence type="ECO:0000256" key="6">
    <source>
        <dbReference type="PROSITE-ProRule" id="PRU01023"/>
    </source>
</evidence>
<dbReference type="AlphaFoldDB" id="A0A1B3B8M9"/>
<dbReference type="NCBIfam" id="TIGR00446">
    <property type="entry name" value="nop2p"/>
    <property type="match status" value="1"/>
</dbReference>
<dbReference type="NCBIfam" id="NF008898">
    <property type="entry name" value="PRK11933.1"/>
    <property type="match status" value="1"/>
</dbReference>
<keyword evidence="9" id="KW-1185">Reference proteome</keyword>
<keyword evidence="3 6" id="KW-0808">Transferase</keyword>
<dbReference type="PANTHER" id="PTHR22807">
    <property type="entry name" value="NOP2 YEAST -RELATED NOL1/NOP2/FMU SUN DOMAIN-CONTAINING"/>
    <property type="match status" value="1"/>
</dbReference>
<dbReference type="PRINTS" id="PR02008">
    <property type="entry name" value="RCMTFAMILY"/>
</dbReference>
<proteinExistence type="inferred from homology"/>
<dbReference type="GO" id="GO:0009383">
    <property type="term" value="F:rRNA (cytosine-C5-)-methyltransferase activity"/>
    <property type="evidence" value="ECO:0007669"/>
    <property type="project" value="TreeGrafter"/>
</dbReference>
<evidence type="ECO:0000313" key="8">
    <source>
        <dbReference type="EMBL" id="AOE49159.1"/>
    </source>
</evidence>
<dbReference type="PROSITE" id="PS51686">
    <property type="entry name" value="SAM_MT_RSMB_NOP"/>
    <property type="match status" value="1"/>
</dbReference>
<dbReference type="Pfam" id="PF13636">
    <property type="entry name" value="Methyltranf_PUA"/>
    <property type="match status" value="1"/>
</dbReference>
<dbReference type="STRING" id="1144748.KS2013_435"/>
<dbReference type="InterPro" id="IPR011023">
    <property type="entry name" value="Nop2p"/>
</dbReference>
<keyword evidence="1" id="KW-0963">Cytoplasm</keyword>
<feature type="binding site" evidence="6">
    <location>
        <position position="173"/>
    </location>
    <ligand>
        <name>S-adenosyl-L-methionine</name>
        <dbReference type="ChEBI" id="CHEBI:59789"/>
    </ligand>
</feature>
<dbReference type="Gene3D" id="3.40.50.150">
    <property type="entry name" value="Vaccinia Virus protein VP39"/>
    <property type="match status" value="1"/>
</dbReference>
<evidence type="ECO:0000256" key="1">
    <source>
        <dbReference type="ARBA" id="ARBA00022490"/>
    </source>
</evidence>
<evidence type="ECO:0000256" key="5">
    <source>
        <dbReference type="ARBA" id="ARBA00022884"/>
    </source>
</evidence>
<feature type="binding site" evidence="6">
    <location>
        <position position="191"/>
    </location>
    <ligand>
        <name>S-adenosyl-L-methionine</name>
        <dbReference type="ChEBI" id="CHEBI:59789"/>
    </ligand>
</feature>
<feature type="binding site" evidence="6">
    <location>
        <position position="146"/>
    </location>
    <ligand>
        <name>S-adenosyl-L-methionine</name>
        <dbReference type="ChEBI" id="CHEBI:59789"/>
    </ligand>
</feature>
<comment type="similarity">
    <text evidence="6">Belongs to the class I-like SAM-binding methyltransferase superfamily. RsmB/NOP family.</text>
</comment>
<evidence type="ECO:0000256" key="4">
    <source>
        <dbReference type="ARBA" id="ARBA00022691"/>
    </source>
</evidence>
<dbReference type="InterPro" id="IPR027391">
    <property type="entry name" value="Nol1_Nop2_Fmu_2"/>
</dbReference>
<feature type="domain" description="SAM-dependent MTase RsmB/NOP-type" evidence="7">
    <location>
        <begin position="25"/>
        <end position="308"/>
    </location>
</feature>
<keyword evidence="4 6" id="KW-0949">S-adenosyl-L-methionine</keyword>
<dbReference type="GO" id="GO:0070475">
    <property type="term" value="P:rRNA base methylation"/>
    <property type="evidence" value="ECO:0007669"/>
    <property type="project" value="TreeGrafter"/>
</dbReference>
<dbReference type="SUPFAM" id="SSF53335">
    <property type="entry name" value="S-adenosyl-L-methionine-dependent methyltransferases"/>
    <property type="match status" value="1"/>
</dbReference>
<dbReference type="InterPro" id="IPR023267">
    <property type="entry name" value="RCMT"/>
</dbReference>
<keyword evidence="2 6" id="KW-0489">Methyltransferase</keyword>
<organism evidence="8 9">
    <name type="scientific">Kangiella sediminilitoris</name>
    <dbReference type="NCBI Taxonomy" id="1144748"/>
    <lineage>
        <taxon>Bacteria</taxon>
        <taxon>Pseudomonadati</taxon>
        <taxon>Pseudomonadota</taxon>
        <taxon>Gammaproteobacteria</taxon>
        <taxon>Kangiellales</taxon>
        <taxon>Kangiellaceae</taxon>
        <taxon>Kangiella</taxon>
    </lineage>
</organism>
<dbReference type="OrthoDB" id="9810297at2"/>
<dbReference type="Pfam" id="PF17125">
    <property type="entry name" value="Methyltr_RsmF_N"/>
    <property type="match status" value="1"/>
</dbReference>
<dbReference type="Proteomes" id="UP000094147">
    <property type="component" value="Chromosome"/>
</dbReference>
<reference evidence="9" key="1">
    <citation type="submission" date="2015-08" db="EMBL/GenBank/DDBJ databases">
        <authorList>
            <person name="Kim K.M."/>
        </authorList>
    </citation>
    <scope>NUCLEOTIDE SEQUENCE [LARGE SCALE GENOMIC DNA]</scope>
    <source>
        <strain evidence="9">KCTC 23892</strain>
    </source>
</reference>
<dbReference type="RefSeq" id="WP_068989063.1">
    <property type="nucleotide sequence ID" value="NZ_CP012418.1"/>
</dbReference>
<name>A0A1B3B8M9_9GAMM</name>
<gene>
    <name evidence="8" type="ORF">KS2013_435</name>
</gene>
<evidence type="ECO:0000256" key="3">
    <source>
        <dbReference type="ARBA" id="ARBA00022679"/>
    </source>
</evidence>
<dbReference type="InterPro" id="IPR048457">
    <property type="entry name" value="YebU_pre-PUA_dom"/>
</dbReference>
<accession>A0A1B3B8M9</accession>
<dbReference type="Pfam" id="PF21150">
    <property type="entry name" value="YebU_pre-PUA_dom"/>
    <property type="match status" value="1"/>
</dbReference>
<dbReference type="InterPro" id="IPR049560">
    <property type="entry name" value="MeTrfase_RsmB-F_NOP2_cat"/>
</dbReference>
<dbReference type="InterPro" id="IPR029063">
    <property type="entry name" value="SAM-dependent_MTases_sf"/>
</dbReference>
<dbReference type="InterPro" id="IPR001678">
    <property type="entry name" value="MeTrfase_RsmB-F_NOP2_dom"/>
</dbReference>
<dbReference type="CDD" id="cd02440">
    <property type="entry name" value="AdoMet_MTases"/>
    <property type="match status" value="1"/>
</dbReference>
<dbReference type="KEGG" id="ksd:KS2013_435"/>
<evidence type="ECO:0000256" key="2">
    <source>
        <dbReference type="ARBA" id="ARBA00022603"/>
    </source>
</evidence>
<evidence type="ECO:0000259" key="7">
    <source>
        <dbReference type="PROSITE" id="PS51686"/>
    </source>
</evidence>
<dbReference type="PATRIC" id="fig|1144748.3.peg.441"/>
<keyword evidence="5 6" id="KW-0694">RNA-binding</keyword>
<dbReference type="InterPro" id="IPR031341">
    <property type="entry name" value="Methyltr_RsmF_N"/>
</dbReference>
<dbReference type="PANTHER" id="PTHR22807:SF30">
    <property type="entry name" value="28S RRNA (CYTOSINE(4447)-C(5))-METHYLTRANSFERASE-RELATED"/>
    <property type="match status" value="1"/>
</dbReference>